<dbReference type="PANTHER" id="PTHR43292:SF4">
    <property type="entry name" value="ACYL-COA DEHYDROGENASE FADE34"/>
    <property type="match status" value="1"/>
</dbReference>
<dbReference type="Proteomes" id="UP001595947">
    <property type="component" value="Unassembled WGS sequence"/>
</dbReference>
<dbReference type="EMBL" id="JBHSIV010000005">
    <property type="protein sequence ID" value="MFC5061809.1"/>
    <property type="molecule type" value="Genomic_DNA"/>
</dbReference>
<keyword evidence="12" id="KW-1185">Reference proteome</keyword>
<dbReference type="InterPro" id="IPR006091">
    <property type="entry name" value="Acyl-CoA_Oxase/DH_mid-dom"/>
</dbReference>
<dbReference type="SUPFAM" id="SSF56645">
    <property type="entry name" value="Acyl-CoA dehydrogenase NM domain-like"/>
    <property type="match status" value="1"/>
</dbReference>
<name>A0ABV9YIB2_9PSEU</name>
<evidence type="ECO:0000259" key="8">
    <source>
        <dbReference type="Pfam" id="PF00441"/>
    </source>
</evidence>
<keyword evidence="5 6" id="KW-0560">Oxidoreductase</keyword>
<protein>
    <submittedName>
        <fullName evidence="11">Acyl-CoA dehydrogenase family protein</fullName>
    </submittedName>
</protein>
<dbReference type="InterPro" id="IPR036250">
    <property type="entry name" value="AcylCo_DH-like_C"/>
</dbReference>
<feature type="domain" description="Acyl-CoA dehydrogenase/oxidase C-terminal" evidence="8">
    <location>
        <begin position="227"/>
        <end position="376"/>
    </location>
</feature>
<comment type="caution">
    <text evidence="11">The sequence shown here is derived from an EMBL/GenBank/DDBJ whole genome shotgun (WGS) entry which is preliminary data.</text>
</comment>
<dbReference type="InterPro" id="IPR037069">
    <property type="entry name" value="AcylCoA_DH/ox_N_sf"/>
</dbReference>
<comment type="cofactor">
    <cofactor evidence="1 6">
        <name>FAD</name>
        <dbReference type="ChEBI" id="CHEBI:57692"/>
    </cofactor>
</comment>
<feature type="region of interest" description="Disordered" evidence="7">
    <location>
        <begin position="378"/>
        <end position="397"/>
    </location>
</feature>
<proteinExistence type="inferred from homology"/>
<evidence type="ECO:0000256" key="5">
    <source>
        <dbReference type="ARBA" id="ARBA00023002"/>
    </source>
</evidence>
<dbReference type="InterPro" id="IPR046373">
    <property type="entry name" value="Acyl-CoA_Oxase/DH_mid-dom_sf"/>
</dbReference>
<feature type="compositionally biased region" description="Basic and acidic residues" evidence="7">
    <location>
        <begin position="382"/>
        <end position="397"/>
    </location>
</feature>
<dbReference type="Pfam" id="PF02770">
    <property type="entry name" value="Acyl-CoA_dh_M"/>
    <property type="match status" value="1"/>
</dbReference>
<evidence type="ECO:0000259" key="10">
    <source>
        <dbReference type="Pfam" id="PF02771"/>
    </source>
</evidence>
<evidence type="ECO:0000313" key="11">
    <source>
        <dbReference type="EMBL" id="MFC5061809.1"/>
    </source>
</evidence>
<keyword evidence="3 6" id="KW-0285">Flavoprotein</keyword>
<feature type="domain" description="Acyl-CoA oxidase/dehydrogenase middle" evidence="9">
    <location>
        <begin position="121"/>
        <end position="215"/>
    </location>
</feature>
<dbReference type="Pfam" id="PF02771">
    <property type="entry name" value="Acyl-CoA_dh_N"/>
    <property type="match status" value="1"/>
</dbReference>
<gene>
    <name evidence="11" type="ORF">ACFPBZ_06305</name>
</gene>
<dbReference type="InterPro" id="IPR009100">
    <property type="entry name" value="AcylCoA_DH/oxidase_NM_dom_sf"/>
</dbReference>
<dbReference type="Gene3D" id="1.10.540.10">
    <property type="entry name" value="Acyl-CoA dehydrogenase/oxidase, N-terminal domain"/>
    <property type="match status" value="1"/>
</dbReference>
<dbReference type="Pfam" id="PF00441">
    <property type="entry name" value="Acyl-CoA_dh_1"/>
    <property type="match status" value="1"/>
</dbReference>
<evidence type="ECO:0000256" key="6">
    <source>
        <dbReference type="RuleBase" id="RU362125"/>
    </source>
</evidence>
<comment type="similarity">
    <text evidence="2 6">Belongs to the acyl-CoA dehydrogenase family.</text>
</comment>
<evidence type="ECO:0000256" key="2">
    <source>
        <dbReference type="ARBA" id="ARBA00009347"/>
    </source>
</evidence>
<feature type="domain" description="Acyl-CoA dehydrogenase/oxidase N-terminal" evidence="10">
    <location>
        <begin position="40"/>
        <end position="115"/>
    </location>
</feature>
<dbReference type="Gene3D" id="1.20.140.10">
    <property type="entry name" value="Butyryl-CoA Dehydrogenase, subunit A, domain 3"/>
    <property type="match status" value="1"/>
</dbReference>
<evidence type="ECO:0000313" key="12">
    <source>
        <dbReference type="Proteomes" id="UP001595947"/>
    </source>
</evidence>
<dbReference type="Gene3D" id="2.40.110.10">
    <property type="entry name" value="Butyryl-CoA Dehydrogenase, subunit A, domain 2"/>
    <property type="match status" value="1"/>
</dbReference>
<organism evidence="11 12">
    <name type="scientific">Actinomycetospora atypica</name>
    <dbReference type="NCBI Taxonomy" id="1290095"/>
    <lineage>
        <taxon>Bacteria</taxon>
        <taxon>Bacillati</taxon>
        <taxon>Actinomycetota</taxon>
        <taxon>Actinomycetes</taxon>
        <taxon>Pseudonocardiales</taxon>
        <taxon>Pseudonocardiaceae</taxon>
        <taxon>Actinomycetospora</taxon>
    </lineage>
</organism>
<dbReference type="InterPro" id="IPR009075">
    <property type="entry name" value="AcylCo_DH/oxidase_C"/>
</dbReference>
<dbReference type="InterPro" id="IPR052161">
    <property type="entry name" value="Mycobact_Acyl-CoA_DH"/>
</dbReference>
<sequence>MSPEDFRRRCAAWFASSGCPAGSAPSRSRQPGEYVAAGRAHQRALADAGLVGITWPVEYGGLGLGPEYRQVFDEEAAGFETFSALFTIGIGMCGPVLLALGSEEQRRRLLPPLLRADEIWCQLFSEPGAGSDLAALSTSAVRDGEGWRLRGQKVWTTYAHHSDRGLLLARTDPDRPKHRGITMFVVDMAAPGVTTRPLRQATGDAEFNEVFLDDVAVGPDDVVGAVDDGWRAATLMLANERVALADSPIGSPVTLAAVVELARRHGRADDPIVRRGVADAYVAEQQVDLFARRIAREVRVGRDPGSLASIGKLAAGRLAKQIAALAHEIAGPDAVAWDPAEPDGDLWAYGELYAPSLSIAGGTEQIQRTVLGERVLGLPREPATDRDVPFRELRRSP</sequence>
<accession>A0ABV9YIB2</accession>
<dbReference type="PANTHER" id="PTHR43292">
    <property type="entry name" value="ACYL-COA DEHYDROGENASE"/>
    <property type="match status" value="1"/>
</dbReference>
<dbReference type="RefSeq" id="WP_378035163.1">
    <property type="nucleotide sequence ID" value="NZ_JBHSIV010000005.1"/>
</dbReference>
<reference evidence="12" key="1">
    <citation type="journal article" date="2019" name="Int. J. Syst. Evol. Microbiol.">
        <title>The Global Catalogue of Microorganisms (GCM) 10K type strain sequencing project: providing services to taxonomists for standard genome sequencing and annotation.</title>
        <authorList>
            <consortium name="The Broad Institute Genomics Platform"/>
            <consortium name="The Broad Institute Genome Sequencing Center for Infectious Disease"/>
            <person name="Wu L."/>
            <person name="Ma J."/>
        </authorList>
    </citation>
    <scope>NUCLEOTIDE SEQUENCE [LARGE SCALE GENOMIC DNA]</scope>
    <source>
        <strain evidence="12">CGMCC 4.7093</strain>
    </source>
</reference>
<dbReference type="SUPFAM" id="SSF47203">
    <property type="entry name" value="Acyl-CoA dehydrogenase C-terminal domain-like"/>
    <property type="match status" value="1"/>
</dbReference>
<evidence type="ECO:0000256" key="1">
    <source>
        <dbReference type="ARBA" id="ARBA00001974"/>
    </source>
</evidence>
<keyword evidence="4 6" id="KW-0274">FAD</keyword>
<evidence type="ECO:0000259" key="9">
    <source>
        <dbReference type="Pfam" id="PF02770"/>
    </source>
</evidence>
<evidence type="ECO:0000256" key="4">
    <source>
        <dbReference type="ARBA" id="ARBA00022827"/>
    </source>
</evidence>
<dbReference type="InterPro" id="IPR013786">
    <property type="entry name" value="AcylCoA_DH/ox_N"/>
</dbReference>
<evidence type="ECO:0000256" key="3">
    <source>
        <dbReference type="ARBA" id="ARBA00022630"/>
    </source>
</evidence>
<evidence type="ECO:0000256" key="7">
    <source>
        <dbReference type="SAM" id="MobiDB-lite"/>
    </source>
</evidence>